<name>A0A0P9UPH2_9PSED</name>
<dbReference type="GO" id="GO:0016020">
    <property type="term" value="C:membrane"/>
    <property type="evidence" value="ECO:0007669"/>
    <property type="project" value="UniProtKB-SubCell"/>
</dbReference>
<reference evidence="7 8" key="1">
    <citation type="submission" date="2015-09" db="EMBL/GenBank/DDBJ databases">
        <title>Genome announcement of multiple Pseudomonas syringae strains.</title>
        <authorList>
            <person name="Thakur S."/>
            <person name="Wang P.W."/>
            <person name="Gong Y."/>
            <person name="Weir B.S."/>
            <person name="Guttman D.S."/>
        </authorList>
    </citation>
    <scope>NUCLEOTIDE SEQUENCE [LARGE SCALE GENOMIC DNA]</scope>
    <source>
        <strain evidence="7 8">ICMP6289</strain>
    </source>
</reference>
<protein>
    <submittedName>
        <fullName evidence="7">Conjugal transfer protein</fullName>
    </submittedName>
</protein>
<evidence type="ECO:0000256" key="1">
    <source>
        <dbReference type="ARBA" id="ARBA00004167"/>
    </source>
</evidence>
<dbReference type="RefSeq" id="WP_328586223.1">
    <property type="nucleotide sequence ID" value="NZ_LJQT01000159.1"/>
</dbReference>
<dbReference type="InterPro" id="IPR042217">
    <property type="entry name" value="T4SS_VirB10/TrbI"/>
</dbReference>
<gene>
    <name evidence="7" type="ORF">ALO64_03571</name>
</gene>
<dbReference type="PATRIC" id="fig|86176.4.peg.4021"/>
<organism evidence="7 8">
    <name type="scientific">Pseudomonas meliae</name>
    <dbReference type="NCBI Taxonomy" id="86176"/>
    <lineage>
        <taxon>Bacteria</taxon>
        <taxon>Pseudomonadati</taxon>
        <taxon>Pseudomonadota</taxon>
        <taxon>Gammaproteobacteria</taxon>
        <taxon>Pseudomonadales</taxon>
        <taxon>Pseudomonadaceae</taxon>
        <taxon>Pseudomonas</taxon>
    </lineage>
</organism>
<dbReference type="Proteomes" id="UP000050455">
    <property type="component" value="Unassembled WGS sequence"/>
</dbReference>
<comment type="caution">
    <text evidence="7">The sequence shown here is derived from an EMBL/GenBank/DDBJ whole genome shotgun (WGS) entry which is preliminary data.</text>
</comment>
<comment type="similarity">
    <text evidence="2">Belongs to the TrbI/VirB10 family.</text>
</comment>
<feature type="non-terminal residue" evidence="7">
    <location>
        <position position="1"/>
    </location>
</feature>
<keyword evidence="8" id="KW-1185">Reference proteome</keyword>
<evidence type="ECO:0000256" key="3">
    <source>
        <dbReference type="ARBA" id="ARBA00022692"/>
    </source>
</evidence>
<evidence type="ECO:0000256" key="5">
    <source>
        <dbReference type="ARBA" id="ARBA00023136"/>
    </source>
</evidence>
<dbReference type="AlphaFoldDB" id="A0A0P9UPH2"/>
<evidence type="ECO:0000313" key="8">
    <source>
        <dbReference type="Proteomes" id="UP000050455"/>
    </source>
</evidence>
<accession>A0A0P9UPH2</accession>
<dbReference type="Gene3D" id="2.40.128.260">
    <property type="entry name" value="Type IV secretion system, VirB10/TraB/TrbI"/>
    <property type="match status" value="1"/>
</dbReference>
<feature type="region of interest" description="Disordered" evidence="6">
    <location>
        <begin position="87"/>
        <end position="111"/>
    </location>
</feature>
<evidence type="ECO:0000313" key="7">
    <source>
        <dbReference type="EMBL" id="KPX91266.1"/>
    </source>
</evidence>
<evidence type="ECO:0000256" key="4">
    <source>
        <dbReference type="ARBA" id="ARBA00022989"/>
    </source>
</evidence>
<keyword evidence="4" id="KW-1133">Transmembrane helix</keyword>
<sequence>VKLIEKGTKAFGWYKTGTLNQGQAHMAVLFSELRTRDFKKVSLIDTQATGQLGESGISGWVDEHFWDRFKGALMLALVQTSGDVVSNNGLKKDQNTDYTANSREAIAEMSN</sequence>
<keyword evidence="5" id="KW-0472">Membrane</keyword>
<keyword evidence="3" id="KW-0812">Transmembrane</keyword>
<dbReference type="InterPro" id="IPR005498">
    <property type="entry name" value="T4SS_VirB10/TraB/TrbI"/>
</dbReference>
<proteinExistence type="inferred from homology"/>
<evidence type="ECO:0000256" key="2">
    <source>
        <dbReference type="ARBA" id="ARBA00010265"/>
    </source>
</evidence>
<comment type="subcellular location">
    <subcellularLocation>
        <location evidence="1">Membrane</location>
        <topology evidence="1">Single-pass membrane protein</topology>
    </subcellularLocation>
</comment>
<dbReference type="Pfam" id="PF03743">
    <property type="entry name" value="TrbI"/>
    <property type="match status" value="1"/>
</dbReference>
<evidence type="ECO:0000256" key="6">
    <source>
        <dbReference type="SAM" id="MobiDB-lite"/>
    </source>
</evidence>
<dbReference type="CDD" id="cd16429">
    <property type="entry name" value="VirB10"/>
    <property type="match status" value="1"/>
</dbReference>
<dbReference type="EMBL" id="LJQT01000159">
    <property type="protein sequence ID" value="KPX91266.1"/>
    <property type="molecule type" value="Genomic_DNA"/>
</dbReference>